<name>A0AAD9N5G5_9ANNE</name>
<feature type="domain" description="Fibronectin type-III" evidence="3">
    <location>
        <begin position="326"/>
        <end position="427"/>
    </location>
</feature>
<dbReference type="InterPro" id="IPR036116">
    <property type="entry name" value="FN3_sf"/>
</dbReference>
<dbReference type="InterPro" id="IPR003961">
    <property type="entry name" value="FN3_dom"/>
</dbReference>
<dbReference type="SUPFAM" id="SSF49785">
    <property type="entry name" value="Galactose-binding domain-like"/>
    <property type="match status" value="1"/>
</dbReference>
<dbReference type="GO" id="GO:0005044">
    <property type="term" value="F:scavenger receptor activity"/>
    <property type="evidence" value="ECO:0007669"/>
    <property type="project" value="InterPro"/>
</dbReference>
<accession>A0AAD9N5G5</accession>
<protein>
    <recommendedName>
        <fullName evidence="3">Fibronectin type-III domain-containing protein</fullName>
    </recommendedName>
</protein>
<dbReference type="InterPro" id="IPR013783">
    <property type="entry name" value="Ig-like_fold"/>
</dbReference>
<dbReference type="CDD" id="cd00063">
    <property type="entry name" value="FN3"/>
    <property type="match status" value="2"/>
</dbReference>
<dbReference type="PANTHER" id="PTHR24043">
    <property type="entry name" value="SCAVENGER RECEPTOR CLASS F"/>
    <property type="match status" value="1"/>
</dbReference>
<evidence type="ECO:0000313" key="5">
    <source>
        <dbReference type="Proteomes" id="UP001208570"/>
    </source>
</evidence>
<comment type="caution">
    <text evidence="4">The sequence shown here is derived from an EMBL/GenBank/DDBJ whole genome shotgun (WGS) entry which is preliminary data.</text>
</comment>
<dbReference type="AlphaFoldDB" id="A0AAD9N5G5"/>
<evidence type="ECO:0000256" key="2">
    <source>
        <dbReference type="SAM" id="SignalP"/>
    </source>
</evidence>
<feature type="chain" id="PRO_5042198670" description="Fibronectin type-III domain-containing protein" evidence="2">
    <location>
        <begin position="20"/>
        <end position="518"/>
    </location>
</feature>
<keyword evidence="5" id="KW-1185">Reference proteome</keyword>
<dbReference type="SMART" id="SM00060">
    <property type="entry name" value="FN3"/>
    <property type="match status" value="2"/>
</dbReference>
<proteinExistence type="predicted"/>
<dbReference type="Proteomes" id="UP001208570">
    <property type="component" value="Unassembled WGS sequence"/>
</dbReference>
<evidence type="ECO:0000313" key="4">
    <source>
        <dbReference type="EMBL" id="KAK2157480.1"/>
    </source>
</evidence>
<dbReference type="EMBL" id="JAODUP010000190">
    <property type="protein sequence ID" value="KAK2157480.1"/>
    <property type="molecule type" value="Genomic_DNA"/>
</dbReference>
<dbReference type="SUPFAM" id="SSF49265">
    <property type="entry name" value="Fibronectin type III"/>
    <property type="match status" value="1"/>
</dbReference>
<sequence length="518" mass="57882">MALVLLCGLIYLFVVNVQCENLALRKPANQTGMWGGLSADRAVDGRYGSVSGDQRYCAHPDNRVNDNKPAECVRHTIDTPGTDCGESYPDIVPRGGNVTITCHIRGRFVHFRRVGGREEWLVTLCEVEVYGRKEIDCSRCPNNIPCNDVTGCSQCEAGKLLPDCVRDCPDMTYGLSCSSQCGKCRYNQICNKTNGYCPPNDGCQLWFDGQRCDVEVVVPKRTNEVIKLGQMTNNTIEVIWEQIKNVPSVDKDYYKYSVDYRNVGDSGYKTGLIVRHNASIWNSAIIDHLDYNTQYEIQVTPYRKMRDNKDTGSGYNPVIGKTKCGVPGFPILISVQSESSNTNTQNIRIQYEPVLNLNPRCDKVILSWIEYRLNGTQKWWKEDCDINNTTSIVSPPSGGTYEIRVTVYNNGGISSSSNVKQISIQEKIPGPHVIGIPVQQSENYHNEEVLDGENKIQPNSEGTTEYEDILGSSEFIPVGRDLPVEVGQRPYEELSTVTGDGYQNVMAAPYTELKQLSV</sequence>
<dbReference type="PANTHER" id="PTHR24043:SF8">
    <property type="entry name" value="EGF-LIKE DOMAIN-CONTAINING PROTEIN"/>
    <property type="match status" value="1"/>
</dbReference>
<feature type="signal peptide" evidence="2">
    <location>
        <begin position="1"/>
        <end position="19"/>
    </location>
</feature>
<dbReference type="PROSITE" id="PS50853">
    <property type="entry name" value="FN3"/>
    <property type="match status" value="1"/>
</dbReference>
<keyword evidence="2" id="KW-0732">Signal</keyword>
<organism evidence="4 5">
    <name type="scientific">Paralvinella palmiformis</name>
    <dbReference type="NCBI Taxonomy" id="53620"/>
    <lineage>
        <taxon>Eukaryota</taxon>
        <taxon>Metazoa</taxon>
        <taxon>Spiralia</taxon>
        <taxon>Lophotrochozoa</taxon>
        <taxon>Annelida</taxon>
        <taxon>Polychaeta</taxon>
        <taxon>Sedentaria</taxon>
        <taxon>Canalipalpata</taxon>
        <taxon>Terebellida</taxon>
        <taxon>Terebelliformia</taxon>
        <taxon>Alvinellidae</taxon>
        <taxon>Paralvinella</taxon>
    </lineage>
</organism>
<dbReference type="Gene3D" id="2.60.40.10">
    <property type="entry name" value="Immunoglobulins"/>
    <property type="match status" value="2"/>
</dbReference>
<dbReference type="Gene3D" id="2.170.300.10">
    <property type="entry name" value="Tie2 ligand-binding domain superfamily"/>
    <property type="match status" value="1"/>
</dbReference>
<evidence type="ECO:0000259" key="3">
    <source>
        <dbReference type="PROSITE" id="PS50853"/>
    </source>
</evidence>
<evidence type="ECO:0000256" key="1">
    <source>
        <dbReference type="ARBA" id="ARBA00022536"/>
    </source>
</evidence>
<dbReference type="InterPro" id="IPR008979">
    <property type="entry name" value="Galactose-bd-like_sf"/>
</dbReference>
<reference evidence="4" key="1">
    <citation type="journal article" date="2023" name="Mol. Biol. Evol.">
        <title>Third-Generation Sequencing Reveals the Adaptive Role of the Epigenome in Three Deep-Sea Polychaetes.</title>
        <authorList>
            <person name="Perez M."/>
            <person name="Aroh O."/>
            <person name="Sun Y."/>
            <person name="Lan Y."/>
            <person name="Juniper S.K."/>
            <person name="Young C.R."/>
            <person name="Angers B."/>
            <person name="Qian P.Y."/>
        </authorList>
    </citation>
    <scope>NUCLEOTIDE SEQUENCE</scope>
    <source>
        <strain evidence="4">P08H-3</strain>
    </source>
</reference>
<gene>
    <name evidence="4" type="ORF">LSH36_190g01036</name>
</gene>
<keyword evidence="1" id="KW-0245">EGF-like domain</keyword>
<dbReference type="InterPro" id="IPR042635">
    <property type="entry name" value="MEGF10/SREC1/2-like"/>
</dbReference>